<evidence type="ECO:0000313" key="4">
    <source>
        <dbReference type="Proteomes" id="UP000325313"/>
    </source>
</evidence>
<accession>A0A5B0PCS6</accession>
<reference evidence="3 4" key="1">
    <citation type="submission" date="2019-05" db="EMBL/GenBank/DDBJ databases">
        <title>Emergence of the Ug99 lineage of the wheat stem rust pathogen through somatic hybridization.</title>
        <authorList>
            <person name="Li F."/>
            <person name="Upadhyaya N.M."/>
            <person name="Sperschneider J."/>
            <person name="Matny O."/>
            <person name="Nguyen-Phuc H."/>
            <person name="Mago R."/>
            <person name="Raley C."/>
            <person name="Miller M.E."/>
            <person name="Silverstein K.A.T."/>
            <person name="Henningsen E."/>
            <person name="Hirsch C.D."/>
            <person name="Visser B."/>
            <person name="Pretorius Z.A."/>
            <person name="Steffenson B.J."/>
            <person name="Schwessinger B."/>
            <person name="Dodds P.N."/>
            <person name="Figueroa M."/>
        </authorList>
    </citation>
    <scope>NUCLEOTIDE SEQUENCE [LARGE SCALE GENOMIC DNA]</scope>
    <source>
        <strain evidence="3 4">Ug99</strain>
    </source>
</reference>
<dbReference type="AlphaFoldDB" id="A0A5B0PCS6"/>
<evidence type="ECO:0008006" key="5">
    <source>
        <dbReference type="Google" id="ProtNLM"/>
    </source>
</evidence>
<protein>
    <recommendedName>
        <fullName evidence="5">C2H2-type domain-containing protein</fullName>
    </recommendedName>
</protein>
<evidence type="ECO:0000313" key="3">
    <source>
        <dbReference type="EMBL" id="KAA1098866.1"/>
    </source>
</evidence>
<evidence type="ECO:0000256" key="2">
    <source>
        <dbReference type="SAM" id="SignalP"/>
    </source>
</evidence>
<sequence>MHLRTIICGFLISSTSAANAGPINCARTECMGSANQRWNVGPPQAKCRELAEDGTICGKQRSKMYYVCTTCRYTLVKNKQMHLHRQEACTHENRYLLAPGESPPNDSDGPSAAASEAKPTYSTTPSGIPFHDLGQKPTNPSGLPFYDFFKKE</sequence>
<gene>
    <name evidence="3" type="ORF">PGTUg99_018139</name>
</gene>
<proteinExistence type="predicted"/>
<comment type="caution">
    <text evidence="3">The sequence shown here is derived from an EMBL/GenBank/DDBJ whole genome shotgun (WGS) entry which is preliminary data.</text>
</comment>
<keyword evidence="2" id="KW-0732">Signal</keyword>
<dbReference type="EMBL" id="VDEP01000345">
    <property type="protein sequence ID" value="KAA1098866.1"/>
    <property type="molecule type" value="Genomic_DNA"/>
</dbReference>
<feature type="region of interest" description="Disordered" evidence="1">
    <location>
        <begin position="96"/>
        <end position="143"/>
    </location>
</feature>
<evidence type="ECO:0000256" key="1">
    <source>
        <dbReference type="SAM" id="MobiDB-lite"/>
    </source>
</evidence>
<feature type="signal peptide" evidence="2">
    <location>
        <begin position="1"/>
        <end position="17"/>
    </location>
</feature>
<dbReference type="Proteomes" id="UP000325313">
    <property type="component" value="Unassembled WGS sequence"/>
</dbReference>
<name>A0A5B0PCS6_PUCGR</name>
<organism evidence="3 4">
    <name type="scientific">Puccinia graminis f. sp. tritici</name>
    <dbReference type="NCBI Taxonomy" id="56615"/>
    <lineage>
        <taxon>Eukaryota</taxon>
        <taxon>Fungi</taxon>
        <taxon>Dikarya</taxon>
        <taxon>Basidiomycota</taxon>
        <taxon>Pucciniomycotina</taxon>
        <taxon>Pucciniomycetes</taxon>
        <taxon>Pucciniales</taxon>
        <taxon>Pucciniaceae</taxon>
        <taxon>Puccinia</taxon>
    </lineage>
</organism>
<feature type="chain" id="PRO_5023140398" description="C2H2-type domain-containing protein" evidence="2">
    <location>
        <begin position="18"/>
        <end position="152"/>
    </location>
</feature>